<dbReference type="EMBL" id="BGPR01063444">
    <property type="protein sequence ID" value="GBO38640.1"/>
    <property type="molecule type" value="Genomic_DNA"/>
</dbReference>
<proteinExistence type="predicted"/>
<gene>
    <name evidence="2" type="ORF">AVEN_213105_1</name>
</gene>
<name>A0A4Y2WQB3_ARAVE</name>
<feature type="non-terminal residue" evidence="2">
    <location>
        <position position="1"/>
    </location>
</feature>
<feature type="region of interest" description="Disordered" evidence="1">
    <location>
        <begin position="1"/>
        <end position="57"/>
    </location>
</feature>
<comment type="caution">
    <text evidence="2">The sequence shown here is derived from an EMBL/GenBank/DDBJ whole genome shotgun (WGS) entry which is preliminary data.</text>
</comment>
<evidence type="ECO:0000313" key="2">
    <source>
        <dbReference type="EMBL" id="GBO38640.1"/>
    </source>
</evidence>
<organism evidence="2 3">
    <name type="scientific">Araneus ventricosus</name>
    <name type="common">Orbweaver spider</name>
    <name type="synonym">Epeira ventricosa</name>
    <dbReference type="NCBI Taxonomy" id="182803"/>
    <lineage>
        <taxon>Eukaryota</taxon>
        <taxon>Metazoa</taxon>
        <taxon>Ecdysozoa</taxon>
        <taxon>Arthropoda</taxon>
        <taxon>Chelicerata</taxon>
        <taxon>Arachnida</taxon>
        <taxon>Araneae</taxon>
        <taxon>Araneomorphae</taxon>
        <taxon>Entelegynae</taxon>
        <taxon>Araneoidea</taxon>
        <taxon>Araneidae</taxon>
        <taxon>Araneus</taxon>
    </lineage>
</organism>
<dbReference type="Proteomes" id="UP000499080">
    <property type="component" value="Unassembled WGS sequence"/>
</dbReference>
<evidence type="ECO:0000313" key="3">
    <source>
        <dbReference type="Proteomes" id="UP000499080"/>
    </source>
</evidence>
<feature type="region of interest" description="Disordered" evidence="1">
    <location>
        <begin position="65"/>
        <end position="84"/>
    </location>
</feature>
<reference evidence="2 3" key="1">
    <citation type="journal article" date="2019" name="Sci. Rep.">
        <title>Orb-weaving spider Araneus ventricosus genome elucidates the spidroin gene catalogue.</title>
        <authorList>
            <person name="Kono N."/>
            <person name="Nakamura H."/>
            <person name="Ohtoshi R."/>
            <person name="Moran D.A.P."/>
            <person name="Shinohara A."/>
            <person name="Yoshida Y."/>
            <person name="Fujiwara M."/>
            <person name="Mori M."/>
            <person name="Tomita M."/>
            <person name="Arakawa K."/>
        </authorList>
    </citation>
    <scope>NUCLEOTIDE SEQUENCE [LARGE SCALE GENOMIC DNA]</scope>
</reference>
<keyword evidence="3" id="KW-1185">Reference proteome</keyword>
<feature type="compositionally biased region" description="Basic and acidic residues" evidence="1">
    <location>
        <begin position="65"/>
        <end position="74"/>
    </location>
</feature>
<sequence>KGLIPVGEELKSKKIPYLNSPGSREGREWSIRHPRSQKPYYPSTDNQDNGPVDVLEENFSDHEIYDTESGKDGDSGNEEVNNSEWFTSKDGVQWRKRTFRQNIRTRSHNVVSRLPGIKQPAKDVTRPVKSWELFMNDNMIQLIEECTNIFIQKCAPNFSRESDARKTDPLEIHVLIVDNNIVDLIRVKHCIFNV</sequence>
<accession>A0A4Y2WQB3</accession>
<dbReference type="AlphaFoldDB" id="A0A4Y2WQB3"/>
<protein>
    <submittedName>
        <fullName evidence="2">Uncharacterized protein</fullName>
    </submittedName>
</protein>
<dbReference type="OrthoDB" id="6779804at2759"/>
<evidence type="ECO:0000256" key="1">
    <source>
        <dbReference type="SAM" id="MobiDB-lite"/>
    </source>
</evidence>